<feature type="transmembrane region" description="Helical" evidence="2">
    <location>
        <begin position="46"/>
        <end position="67"/>
    </location>
</feature>
<protein>
    <submittedName>
        <fullName evidence="3">Copper chaperone PCu(A)C</fullName>
    </submittedName>
</protein>
<dbReference type="Proteomes" id="UP001499984">
    <property type="component" value="Unassembled WGS sequence"/>
</dbReference>
<dbReference type="InterPro" id="IPR007410">
    <property type="entry name" value="LpqE-like"/>
</dbReference>
<keyword evidence="2" id="KW-0812">Transmembrane</keyword>
<dbReference type="InterPro" id="IPR058248">
    <property type="entry name" value="Lxx211020-like"/>
</dbReference>
<name>A0ABP7WC37_9ACTN</name>
<accession>A0ABP7WC37</accession>
<evidence type="ECO:0000256" key="1">
    <source>
        <dbReference type="SAM" id="MobiDB-lite"/>
    </source>
</evidence>
<dbReference type="InterPro" id="IPR036182">
    <property type="entry name" value="PCuAC_sf"/>
</dbReference>
<gene>
    <name evidence="3" type="ORF">GCM10022233_80370</name>
</gene>
<feature type="compositionally biased region" description="Basic and acidic residues" evidence="1">
    <location>
        <begin position="21"/>
        <end position="34"/>
    </location>
</feature>
<organism evidence="3 4">
    <name type="scientific">Streptomyces shaanxiensis</name>
    <dbReference type="NCBI Taxonomy" id="653357"/>
    <lineage>
        <taxon>Bacteria</taxon>
        <taxon>Bacillati</taxon>
        <taxon>Actinomycetota</taxon>
        <taxon>Actinomycetes</taxon>
        <taxon>Kitasatosporales</taxon>
        <taxon>Streptomycetaceae</taxon>
        <taxon>Streptomyces</taxon>
    </lineage>
</organism>
<dbReference type="EMBL" id="BAAAZY010000028">
    <property type="protein sequence ID" value="GAA4085817.1"/>
    <property type="molecule type" value="Genomic_DNA"/>
</dbReference>
<keyword evidence="2" id="KW-1133">Transmembrane helix</keyword>
<evidence type="ECO:0000313" key="3">
    <source>
        <dbReference type="EMBL" id="GAA4085817.1"/>
    </source>
</evidence>
<reference evidence="4" key="1">
    <citation type="journal article" date="2019" name="Int. J. Syst. Evol. Microbiol.">
        <title>The Global Catalogue of Microorganisms (GCM) 10K type strain sequencing project: providing services to taxonomists for standard genome sequencing and annotation.</title>
        <authorList>
            <consortium name="The Broad Institute Genomics Platform"/>
            <consortium name="The Broad Institute Genome Sequencing Center for Infectious Disease"/>
            <person name="Wu L."/>
            <person name="Ma J."/>
        </authorList>
    </citation>
    <scope>NUCLEOTIDE SEQUENCE [LARGE SCALE GENOMIC DNA]</scope>
    <source>
        <strain evidence="4">JCM 16925</strain>
    </source>
</reference>
<dbReference type="PANTHER" id="PTHR36302">
    <property type="entry name" value="BLR7088 PROTEIN"/>
    <property type="match status" value="1"/>
</dbReference>
<comment type="caution">
    <text evidence="3">The sequence shown here is derived from an EMBL/GenBank/DDBJ whole genome shotgun (WGS) entry which is preliminary data.</text>
</comment>
<sequence length="199" mass="21238">MNIPMAEHTSEHTSEYTSEYASEHTSDHTPESRPWRPSRRRIRDGLLAALAPIAACSVALGGLTTWVNSGAAGSPPRIAVTEGRVFLPYGDVRESAAFFRITNTGGADDRLLKVTSSAVGGEGTLSRHRMTSGRMAYAETVHSARVPAGGSLAMSPFGLDVTLRAKPGWRAGDLVPFTLHFEHGGRVEVSAVVVRPGED</sequence>
<dbReference type="Pfam" id="PF04314">
    <property type="entry name" value="PCuAC"/>
    <property type="match status" value="1"/>
</dbReference>
<keyword evidence="2" id="KW-0472">Membrane</keyword>
<dbReference type="SUPFAM" id="SSF110087">
    <property type="entry name" value="DR1885-like metal-binding protein"/>
    <property type="match status" value="1"/>
</dbReference>
<evidence type="ECO:0000313" key="4">
    <source>
        <dbReference type="Proteomes" id="UP001499984"/>
    </source>
</evidence>
<keyword evidence="4" id="KW-1185">Reference proteome</keyword>
<dbReference type="RefSeq" id="WP_345020884.1">
    <property type="nucleotide sequence ID" value="NZ_BAAAZY010000028.1"/>
</dbReference>
<feature type="region of interest" description="Disordered" evidence="1">
    <location>
        <begin position="1"/>
        <end position="38"/>
    </location>
</feature>
<evidence type="ECO:0000256" key="2">
    <source>
        <dbReference type="SAM" id="Phobius"/>
    </source>
</evidence>
<proteinExistence type="predicted"/>
<dbReference type="Gene3D" id="2.60.40.1890">
    <property type="entry name" value="PCu(A)C copper chaperone"/>
    <property type="match status" value="1"/>
</dbReference>
<dbReference type="PANTHER" id="PTHR36302:SF1">
    <property type="entry name" value="COPPER CHAPERONE PCU(A)C"/>
    <property type="match status" value="1"/>
</dbReference>